<dbReference type="PRINTS" id="PR01003">
    <property type="entry name" value="FLGFLIH"/>
</dbReference>
<reference evidence="12 13" key="1">
    <citation type="submission" date="2019-03" db="EMBL/GenBank/DDBJ databases">
        <title>Genomic Encyclopedia of Type Strains, Phase IV (KMG-IV): sequencing the most valuable type-strain genomes for metagenomic binning, comparative biology and taxonomic classification.</title>
        <authorList>
            <person name="Goeker M."/>
        </authorList>
    </citation>
    <scope>NUCLEOTIDE SEQUENCE [LARGE SCALE GENOMIC DNA]</scope>
    <source>
        <strain evidence="12 13">DSM 11901</strain>
    </source>
</reference>
<proteinExistence type="inferred from homology"/>
<keyword evidence="12" id="KW-0966">Cell projection</keyword>
<dbReference type="GO" id="GO:0005829">
    <property type="term" value="C:cytosol"/>
    <property type="evidence" value="ECO:0007669"/>
    <property type="project" value="TreeGrafter"/>
</dbReference>
<keyword evidence="12" id="KW-0282">Flagellum</keyword>
<dbReference type="GO" id="GO:0003774">
    <property type="term" value="F:cytoskeletal motor activity"/>
    <property type="evidence" value="ECO:0007669"/>
    <property type="project" value="InterPro"/>
</dbReference>
<keyword evidence="13" id="KW-1185">Reference proteome</keyword>
<evidence type="ECO:0000256" key="8">
    <source>
        <dbReference type="ARBA" id="ARBA00022927"/>
    </source>
</evidence>
<evidence type="ECO:0000259" key="11">
    <source>
        <dbReference type="Pfam" id="PF02108"/>
    </source>
</evidence>
<gene>
    <name evidence="12" type="ORF">EV672_10129</name>
</gene>
<dbReference type="GO" id="GO:0044781">
    <property type="term" value="P:bacterial-type flagellum organization"/>
    <property type="evidence" value="ECO:0007669"/>
    <property type="project" value="UniProtKB-KW"/>
</dbReference>
<evidence type="ECO:0000256" key="5">
    <source>
        <dbReference type="ARBA" id="ARBA00022448"/>
    </source>
</evidence>
<evidence type="ECO:0000256" key="3">
    <source>
        <dbReference type="ARBA" id="ARBA00006602"/>
    </source>
</evidence>
<evidence type="ECO:0000256" key="10">
    <source>
        <dbReference type="SAM" id="MobiDB-lite"/>
    </source>
</evidence>
<dbReference type="SUPFAM" id="SSF160527">
    <property type="entry name" value="V-type ATPase subunit E-like"/>
    <property type="match status" value="1"/>
</dbReference>
<feature type="compositionally biased region" description="Acidic residues" evidence="10">
    <location>
        <begin position="348"/>
        <end position="360"/>
    </location>
</feature>
<keyword evidence="12" id="KW-0969">Cilium</keyword>
<protein>
    <recommendedName>
        <fullName evidence="4">Flagellar assembly protein FliH</fullName>
    </recommendedName>
</protein>
<evidence type="ECO:0000313" key="13">
    <source>
        <dbReference type="Proteomes" id="UP000294593"/>
    </source>
</evidence>
<dbReference type="InterPro" id="IPR051472">
    <property type="entry name" value="T3SS_Stator/FliH"/>
</dbReference>
<accession>A0A4V3CWW2</accession>
<keyword evidence="9" id="KW-1006">Bacterial flagellum protein export</keyword>
<feature type="region of interest" description="Disordered" evidence="10">
    <location>
        <begin position="1"/>
        <end position="157"/>
    </location>
</feature>
<comment type="function">
    <text evidence="1">Needed for flagellar regrowth and assembly.</text>
</comment>
<dbReference type="Pfam" id="PF02108">
    <property type="entry name" value="FliH"/>
    <property type="match status" value="1"/>
</dbReference>
<evidence type="ECO:0000256" key="6">
    <source>
        <dbReference type="ARBA" id="ARBA00022490"/>
    </source>
</evidence>
<dbReference type="GO" id="GO:0071973">
    <property type="term" value="P:bacterial-type flagellum-dependent cell motility"/>
    <property type="evidence" value="ECO:0007669"/>
    <property type="project" value="InterPro"/>
</dbReference>
<dbReference type="InterPro" id="IPR018035">
    <property type="entry name" value="Flagellar_FliH/T3SS_HrpE"/>
</dbReference>
<dbReference type="GO" id="GO:0015031">
    <property type="term" value="P:protein transport"/>
    <property type="evidence" value="ECO:0007669"/>
    <property type="project" value="UniProtKB-KW"/>
</dbReference>
<organism evidence="12 13">
    <name type="scientific">Aquabacterium commune</name>
    <dbReference type="NCBI Taxonomy" id="70586"/>
    <lineage>
        <taxon>Bacteria</taxon>
        <taxon>Pseudomonadati</taxon>
        <taxon>Pseudomonadota</taxon>
        <taxon>Betaproteobacteria</taxon>
        <taxon>Burkholderiales</taxon>
        <taxon>Aquabacterium</taxon>
    </lineage>
</organism>
<keyword evidence="6" id="KW-0963">Cytoplasm</keyword>
<dbReference type="AlphaFoldDB" id="A0A4V3CWW2"/>
<dbReference type="GO" id="GO:0009288">
    <property type="term" value="C:bacterial-type flagellum"/>
    <property type="evidence" value="ECO:0007669"/>
    <property type="project" value="InterPro"/>
</dbReference>
<feature type="compositionally biased region" description="Low complexity" evidence="10">
    <location>
        <begin position="15"/>
        <end position="34"/>
    </location>
</feature>
<feature type="region of interest" description="Disordered" evidence="10">
    <location>
        <begin position="332"/>
        <end position="360"/>
    </location>
</feature>
<evidence type="ECO:0000256" key="7">
    <source>
        <dbReference type="ARBA" id="ARBA00022795"/>
    </source>
</evidence>
<comment type="caution">
    <text evidence="12">The sequence shown here is derived from an EMBL/GenBank/DDBJ whole genome shotgun (WGS) entry which is preliminary data.</text>
</comment>
<evidence type="ECO:0000256" key="2">
    <source>
        <dbReference type="ARBA" id="ARBA00004496"/>
    </source>
</evidence>
<dbReference type="PANTHER" id="PTHR34982">
    <property type="entry name" value="YOP PROTEINS TRANSLOCATION PROTEIN L"/>
    <property type="match status" value="1"/>
</dbReference>
<keyword evidence="8" id="KW-0653">Protein transport</keyword>
<evidence type="ECO:0000256" key="4">
    <source>
        <dbReference type="ARBA" id="ARBA00016507"/>
    </source>
</evidence>
<evidence type="ECO:0000256" key="9">
    <source>
        <dbReference type="ARBA" id="ARBA00023225"/>
    </source>
</evidence>
<feature type="domain" description="Flagellar assembly protein FliH/Type III secretion system HrpE" evidence="11">
    <location>
        <begin position="198"/>
        <end position="320"/>
    </location>
</feature>
<name>A0A4V3CWW2_9BURK</name>
<evidence type="ECO:0000313" key="12">
    <source>
        <dbReference type="EMBL" id="TDP87898.1"/>
    </source>
</evidence>
<dbReference type="InterPro" id="IPR000563">
    <property type="entry name" value="Flag_FliH"/>
</dbReference>
<comment type="similarity">
    <text evidence="3">Belongs to the FliH family.</text>
</comment>
<keyword evidence="5" id="KW-0813">Transport</keyword>
<evidence type="ECO:0000256" key="1">
    <source>
        <dbReference type="ARBA" id="ARBA00003041"/>
    </source>
</evidence>
<feature type="compositionally biased region" description="Low complexity" evidence="10">
    <location>
        <begin position="84"/>
        <end position="122"/>
    </location>
</feature>
<comment type="subcellular location">
    <subcellularLocation>
        <location evidence="2">Cytoplasm</location>
    </subcellularLocation>
</comment>
<dbReference type="RefSeq" id="WP_133605581.1">
    <property type="nucleotide sequence ID" value="NZ_SNXW01000001.1"/>
</dbReference>
<dbReference type="Proteomes" id="UP000294593">
    <property type="component" value="Unassembled WGS sequence"/>
</dbReference>
<keyword evidence="7" id="KW-1005">Bacterial flagellum biogenesis</keyword>
<sequence>MSTSKPQQPRPGVPPAGQGANGAAGSNAAPNPYARFIPREELGNFSAWAPQTFEPRPADQPDVGVRKPTLAERAAAEMRPNMKPQQPAQHAPQAKGQASAQATAQATAQGMSANGAAAGAKPAGRRPVVGGMPGQAEAQEREAARAAEASAAPAGPPVEELLNQARQQGYQDGYRNGLAALESYKQTQAAQMAAYMSDQVGALASDFHHRLESLEQQLAGRIAGVALELARQVVRTELRQSPELVVDVAEQALGALLASARQVIVRLNPDDHALAQAQLSEMLAARGARLVPDASVQRGGCIVESDIAVVDATVEARWSRAASALGYEAPWHEGREATSAADAHPMVSDEDEPAPEEDHP</sequence>
<dbReference type="PANTHER" id="PTHR34982:SF1">
    <property type="entry name" value="FLAGELLAR ASSEMBLY PROTEIN FLIH"/>
    <property type="match status" value="1"/>
</dbReference>
<dbReference type="OrthoDB" id="5296952at2"/>
<dbReference type="EMBL" id="SNXW01000001">
    <property type="protein sequence ID" value="TDP87898.1"/>
    <property type="molecule type" value="Genomic_DNA"/>
</dbReference>